<evidence type="ECO:0000313" key="1">
    <source>
        <dbReference type="EMBL" id="GIJ43169.1"/>
    </source>
</evidence>
<dbReference type="AlphaFoldDB" id="A0A8J3YDK9"/>
<name>A0A8J3YDK9_9ACTN</name>
<gene>
    <name evidence="1" type="ORF">Val02_00550</name>
</gene>
<accession>A0A8J3YDK9</accession>
<proteinExistence type="predicted"/>
<evidence type="ECO:0000313" key="2">
    <source>
        <dbReference type="Proteomes" id="UP000619260"/>
    </source>
</evidence>
<protein>
    <submittedName>
        <fullName evidence="1">Uncharacterized protein</fullName>
    </submittedName>
</protein>
<organism evidence="1 2">
    <name type="scientific">Virgisporangium aliadipatigenens</name>
    <dbReference type="NCBI Taxonomy" id="741659"/>
    <lineage>
        <taxon>Bacteria</taxon>
        <taxon>Bacillati</taxon>
        <taxon>Actinomycetota</taxon>
        <taxon>Actinomycetes</taxon>
        <taxon>Micromonosporales</taxon>
        <taxon>Micromonosporaceae</taxon>
        <taxon>Virgisporangium</taxon>
    </lineage>
</organism>
<keyword evidence="2" id="KW-1185">Reference proteome</keyword>
<reference evidence="1" key="1">
    <citation type="submission" date="2021-01" db="EMBL/GenBank/DDBJ databases">
        <title>Whole genome shotgun sequence of Virgisporangium aliadipatigenens NBRC 105644.</title>
        <authorList>
            <person name="Komaki H."/>
            <person name="Tamura T."/>
        </authorList>
    </citation>
    <scope>NUCLEOTIDE SEQUENCE</scope>
    <source>
        <strain evidence="1">NBRC 105644</strain>
    </source>
</reference>
<sequence>MRIIPFAAADTLLDGALTAEFQGDYTSVLYIDGALELDGPFLAALGARIDLAGVELVAVAGDLTVAGPIELYQYHPSLYVGGFTRAETLEGGDCEIVVGDGAFTYLVYGYYNDGILRTGAVEVPWVINSDHDLDVDAPAARFVDNFGVDEDADYDARSIAGAFLPELLDPDGASLNVGSFLARLRAGGPVLRDT</sequence>
<dbReference type="EMBL" id="BOPF01000001">
    <property type="protein sequence ID" value="GIJ43169.1"/>
    <property type="molecule type" value="Genomic_DNA"/>
</dbReference>
<dbReference type="RefSeq" id="WP_203896772.1">
    <property type="nucleotide sequence ID" value="NZ_BOPF01000001.1"/>
</dbReference>
<dbReference type="Proteomes" id="UP000619260">
    <property type="component" value="Unassembled WGS sequence"/>
</dbReference>
<comment type="caution">
    <text evidence="1">The sequence shown here is derived from an EMBL/GenBank/DDBJ whole genome shotgun (WGS) entry which is preliminary data.</text>
</comment>